<dbReference type="GO" id="GO:0003676">
    <property type="term" value="F:nucleic acid binding"/>
    <property type="evidence" value="ECO:0007669"/>
    <property type="project" value="InterPro"/>
</dbReference>
<feature type="domain" description="RNase H type-1" evidence="3">
    <location>
        <begin position="13"/>
        <end position="65"/>
    </location>
</feature>
<dbReference type="EMBL" id="QGKX02000088">
    <property type="protein sequence ID" value="KAF3587465.1"/>
    <property type="molecule type" value="Genomic_DNA"/>
</dbReference>
<reference evidence="4" key="1">
    <citation type="submission" date="2019-12" db="EMBL/GenBank/DDBJ databases">
        <title>Genome sequencing and annotation of Brassica cretica.</title>
        <authorList>
            <person name="Studholme D.J."/>
            <person name="Sarris P."/>
        </authorList>
    </citation>
    <scope>NUCLEOTIDE SEQUENCE</scope>
    <source>
        <strain evidence="4">PFS-109/04</strain>
        <tissue evidence="4">Leaf</tissue>
    </source>
</reference>
<evidence type="ECO:0000313" key="5">
    <source>
        <dbReference type="Proteomes" id="UP000712600"/>
    </source>
</evidence>
<keyword evidence="2" id="KW-0812">Transmembrane</keyword>
<sequence length="370" mass="41927">MNLSQRAEDYVGSLLIAEALAIRLALMEAQNMGINDVHVNSDLQVLIRVIQKKELIKELVGILQDIYELSCLFFLHFAIFMAILAIFSPSLGDLIFTTRSGVNFQKENILAANKIKTGNFQNLFGNYQRSSENIRFSYKSSKENSVYLGFLTPPSRPLIPLSTWRSARTVEVIFLLVMDANLVEKQAGASRQHHNNLAETLMPLLAPSVPPGLQPYSTVVAPEVFEQLRIYMSCVEPYSTVVAPEVFEQLRIYMSCVDPEERSLREAKMKKTLDELSRDTLAQRSCFRLETAPVTSMEKNGERGRVFDFRGVENREIPDISESSARRENRQHPALEMGSEYNNQQKEGTYAIGFRTEQATERSVRLNATT</sequence>
<dbReference type="InterPro" id="IPR002156">
    <property type="entry name" value="RNaseH_domain"/>
</dbReference>
<keyword evidence="2" id="KW-0472">Membrane</keyword>
<comment type="caution">
    <text evidence="4">The sequence shown here is derived from an EMBL/GenBank/DDBJ whole genome shotgun (WGS) entry which is preliminary data.</text>
</comment>
<dbReference type="GO" id="GO:0004523">
    <property type="term" value="F:RNA-DNA hybrid ribonuclease activity"/>
    <property type="evidence" value="ECO:0007669"/>
    <property type="project" value="InterPro"/>
</dbReference>
<protein>
    <recommendedName>
        <fullName evidence="3">RNase H type-1 domain-containing protein</fullName>
    </recommendedName>
</protein>
<dbReference type="AlphaFoldDB" id="A0A8S9S1G5"/>
<feature type="transmembrane region" description="Helical" evidence="2">
    <location>
        <begin position="66"/>
        <end position="87"/>
    </location>
</feature>
<evidence type="ECO:0000256" key="2">
    <source>
        <dbReference type="SAM" id="Phobius"/>
    </source>
</evidence>
<feature type="compositionally biased region" description="Basic and acidic residues" evidence="1">
    <location>
        <begin position="318"/>
        <end position="333"/>
    </location>
</feature>
<proteinExistence type="predicted"/>
<keyword evidence="2" id="KW-1133">Transmembrane helix</keyword>
<organism evidence="4 5">
    <name type="scientific">Brassica cretica</name>
    <name type="common">Mustard</name>
    <dbReference type="NCBI Taxonomy" id="69181"/>
    <lineage>
        <taxon>Eukaryota</taxon>
        <taxon>Viridiplantae</taxon>
        <taxon>Streptophyta</taxon>
        <taxon>Embryophyta</taxon>
        <taxon>Tracheophyta</taxon>
        <taxon>Spermatophyta</taxon>
        <taxon>Magnoliopsida</taxon>
        <taxon>eudicotyledons</taxon>
        <taxon>Gunneridae</taxon>
        <taxon>Pentapetalae</taxon>
        <taxon>rosids</taxon>
        <taxon>malvids</taxon>
        <taxon>Brassicales</taxon>
        <taxon>Brassicaceae</taxon>
        <taxon>Brassiceae</taxon>
        <taxon>Brassica</taxon>
    </lineage>
</organism>
<feature type="region of interest" description="Disordered" evidence="1">
    <location>
        <begin position="318"/>
        <end position="349"/>
    </location>
</feature>
<dbReference type="Pfam" id="PF13456">
    <property type="entry name" value="RVT_3"/>
    <property type="match status" value="1"/>
</dbReference>
<evidence type="ECO:0000259" key="3">
    <source>
        <dbReference type="Pfam" id="PF13456"/>
    </source>
</evidence>
<gene>
    <name evidence="4" type="ORF">F2Q69_00029690</name>
</gene>
<accession>A0A8S9S1G5</accession>
<dbReference type="Proteomes" id="UP000712600">
    <property type="component" value="Unassembled WGS sequence"/>
</dbReference>
<evidence type="ECO:0000313" key="4">
    <source>
        <dbReference type="EMBL" id="KAF3587465.1"/>
    </source>
</evidence>
<evidence type="ECO:0000256" key="1">
    <source>
        <dbReference type="SAM" id="MobiDB-lite"/>
    </source>
</evidence>
<name>A0A8S9S1G5_BRACR</name>